<gene>
    <name evidence="3" type="ORF">MSAN_01511800</name>
</gene>
<keyword evidence="2" id="KW-1133">Transmembrane helix</keyword>
<reference evidence="3" key="1">
    <citation type="submission" date="2020-05" db="EMBL/GenBank/DDBJ databases">
        <title>Mycena genomes resolve the evolution of fungal bioluminescence.</title>
        <authorList>
            <person name="Tsai I.J."/>
        </authorList>
    </citation>
    <scope>NUCLEOTIDE SEQUENCE</scope>
    <source>
        <strain evidence="3">160909Yilan</strain>
    </source>
</reference>
<name>A0A8H6Y7X7_9AGAR</name>
<organism evidence="3 4">
    <name type="scientific">Mycena sanguinolenta</name>
    <dbReference type="NCBI Taxonomy" id="230812"/>
    <lineage>
        <taxon>Eukaryota</taxon>
        <taxon>Fungi</taxon>
        <taxon>Dikarya</taxon>
        <taxon>Basidiomycota</taxon>
        <taxon>Agaricomycotina</taxon>
        <taxon>Agaricomycetes</taxon>
        <taxon>Agaricomycetidae</taxon>
        <taxon>Agaricales</taxon>
        <taxon>Marasmiineae</taxon>
        <taxon>Mycenaceae</taxon>
        <taxon>Mycena</taxon>
    </lineage>
</organism>
<evidence type="ECO:0000313" key="3">
    <source>
        <dbReference type="EMBL" id="KAF7353240.1"/>
    </source>
</evidence>
<feature type="region of interest" description="Disordered" evidence="1">
    <location>
        <begin position="84"/>
        <end position="104"/>
    </location>
</feature>
<evidence type="ECO:0000256" key="2">
    <source>
        <dbReference type="SAM" id="Phobius"/>
    </source>
</evidence>
<keyword evidence="4" id="KW-1185">Reference proteome</keyword>
<protein>
    <submittedName>
        <fullName evidence="3">Uncharacterized protein</fullName>
    </submittedName>
</protein>
<feature type="transmembrane region" description="Helical" evidence="2">
    <location>
        <begin position="581"/>
        <end position="608"/>
    </location>
</feature>
<proteinExistence type="predicted"/>
<accession>A0A8H6Y7X7</accession>
<evidence type="ECO:0000256" key="1">
    <source>
        <dbReference type="SAM" id="MobiDB-lite"/>
    </source>
</evidence>
<feature type="transmembrane region" description="Helical" evidence="2">
    <location>
        <begin position="781"/>
        <end position="804"/>
    </location>
</feature>
<feature type="region of interest" description="Disordered" evidence="1">
    <location>
        <begin position="1163"/>
        <end position="1194"/>
    </location>
</feature>
<feature type="compositionally biased region" description="Low complexity" evidence="1">
    <location>
        <begin position="1165"/>
        <end position="1194"/>
    </location>
</feature>
<dbReference type="Proteomes" id="UP000623467">
    <property type="component" value="Unassembled WGS sequence"/>
</dbReference>
<feature type="compositionally biased region" description="Basic and acidic residues" evidence="1">
    <location>
        <begin position="90"/>
        <end position="104"/>
    </location>
</feature>
<keyword evidence="2" id="KW-0812">Transmembrane</keyword>
<sequence>MELLQVCVTQSCELGAYLPLAFPSPSMDLHVDSEPDFIALSTSDNAESMPHPDVVSPHASRHGRKAKPFIKLFSFLPSILKGRSQTSRTSEAHTQKYSETKPERQAAEHLVNNYYNYHITGGFGGAGGEGFDQGGDGGAGHGPIVYFGQPQAQESSVLNPALSAVRAEGVRIYHAEIRRDPGAVTVAMYRGDGAEEEARNYISDIFQKPSLNYNKRAVWIRHSTGGLCLDLGEGMLGTGFTPPLESDADVLRVENISLDAFDSEDIIISSLSEGQYHKLCSQFPIARFQRCQISTQHLVGPGIFLSDSQYGTWVRITEPLILPEEKLHWDNYGRAPEELLPNSWIRYDSRRIRTLKLELRLSFWSYAAQKAWLAQANHIFAELQEREHIENYVCVYQVLFTLRVGNDHHIDPKGYLFVCPPQDFRIGPENANLYQWPACPAYWSLDPFGAARLSTQDAESLGFPAIHIETIIAGESWYRSVYEGLRRFHEGKGFDPDSREVARQLGYPLYEVLSNRVPFPAREEERFRVAVPNPNPVTSRTAVALVDTRSRAGGFDGGTYGFVLGGGAYGFELLQERRVSFLHSSIACIILPVPMSFAFGIGFALGLLASWGRRARVREPAVEPGLALGPGPERVPPPAPLDLSTRQIDSASRLLRIKKGETLTPTPQLNQIRFPPAEYLLISQLPAFAFLSLRTAQTHEFPPALSRRECPQMARKTSSPTKGLSPLLFHGSVLVNCRMNEVSEDRAPARCAATRRLAARVRRWGGGLRRAIRLGEVQGKYAPLGLVLSLTLYSLVGALAAGLAPVTAIDARLLANRRMNFGARVVAQAEDGVAEDLQVSEHQQAFLSGSILGERSRPQDRLIEQTLDTKNITLRRLQITLRRLQMLYTTPSDTVHSHSPHLLYADDTQLGPPVCAPISSLSPANLNPNGSTRTVKFFGVEVGGVNFLNISRTSVNRSSSSNISTAVGTMRAGTTTTWRRWTRTRIPMHASALAQHHRQYPRQLVLFVYPRLHRHHFGLEPANTNMNTGNSASSSSVMAISGPITLLSNVGRANKGVLRTDVWSAVAAAASTQSRFGFCIVLISHLAWRWALGLTMTRLSLGARAHTEIFLFVLLAHKCYLHFLTGLWGGYTLLFREAIAFEMSNIVGDVADNHREHCGQVGVASSASSSRTSFSKSSPEVTAPQQRRAAQPAP</sequence>
<evidence type="ECO:0000313" key="4">
    <source>
        <dbReference type="Proteomes" id="UP000623467"/>
    </source>
</evidence>
<dbReference type="EMBL" id="JACAZH010000012">
    <property type="protein sequence ID" value="KAF7353240.1"/>
    <property type="molecule type" value="Genomic_DNA"/>
</dbReference>
<feature type="region of interest" description="Disordered" evidence="1">
    <location>
        <begin position="43"/>
        <end position="62"/>
    </location>
</feature>
<keyword evidence="2" id="KW-0472">Membrane</keyword>
<dbReference type="AlphaFoldDB" id="A0A8H6Y7X7"/>
<comment type="caution">
    <text evidence="3">The sequence shown here is derived from an EMBL/GenBank/DDBJ whole genome shotgun (WGS) entry which is preliminary data.</text>
</comment>